<evidence type="ECO:0000313" key="2">
    <source>
        <dbReference type="Proteomes" id="UP000642284"/>
    </source>
</evidence>
<sequence length="75" mass="8070">MVDIGLSLRRGELPSETTSFIGREREIDSVRTLFGAARIVTLLGPGGVGKTRIAIRSAAVLASRFRDGVRMVELA</sequence>
<protein>
    <recommendedName>
        <fullName evidence="3">ATP-binding protein</fullName>
    </recommendedName>
</protein>
<evidence type="ECO:0008006" key="3">
    <source>
        <dbReference type="Google" id="ProtNLM"/>
    </source>
</evidence>
<dbReference type="PANTHER" id="PTHR47691">
    <property type="entry name" value="REGULATOR-RELATED"/>
    <property type="match status" value="1"/>
</dbReference>
<dbReference type="Gene3D" id="3.40.50.300">
    <property type="entry name" value="P-loop containing nucleotide triphosphate hydrolases"/>
    <property type="match status" value="1"/>
</dbReference>
<evidence type="ECO:0000313" key="1">
    <source>
        <dbReference type="EMBL" id="MBC9717661.1"/>
    </source>
</evidence>
<dbReference type="SUPFAM" id="SSF52540">
    <property type="entry name" value="P-loop containing nucleoside triphosphate hydrolases"/>
    <property type="match status" value="1"/>
</dbReference>
<dbReference type="InterPro" id="IPR027417">
    <property type="entry name" value="P-loop_NTPase"/>
</dbReference>
<dbReference type="Proteomes" id="UP000642284">
    <property type="component" value="Unassembled WGS sequence"/>
</dbReference>
<organism evidence="1 2">
    <name type="scientific">Streptomyces polyasparticus</name>
    <dbReference type="NCBI Taxonomy" id="2767826"/>
    <lineage>
        <taxon>Bacteria</taxon>
        <taxon>Bacillati</taxon>
        <taxon>Actinomycetota</taxon>
        <taxon>Actinomycetes</taxon>
        <taxon>Kitasatosporales</taxon>
        <taxon>Streptomycetaceae</taxon>
        <taxon>Streptomyces</taxon>
    </lineage>
</organism>
<dbReference type="PANTHER" id="PTHR47691:SF3">
    <property type="entry name" value="HTH-TYPE TRANSCRIPTIONAL REGULATOR RV0890C-RELATED"/>
    <property type="match status" value="1"/>
</dbReference>
<proteinExistence type="predicted"/>
<gene>
    <name evidence="1" type="ORF">H9Y04_34530</name>
</gene>
<accession>A0ABR7SQ90</accession>
<dbReference type="EMBL" id="JACTVJ010000020">
    <property type="protein sequence ID" value="MBC9717661.1"/>
    <property type="molecule type" value="Genomic_DNA"/>
</dbReference>
<name>A0ABR7SQ90_9ACTN</name>
<keyword evidence="2" id="KW-1185">Reference proteome</keyword>
<reference evidence="1 2" key="1">
    <citation type="submission" date="2020-08" db="EMBL/GenBank/DDBJ databases">
        <title>Genemic of Streptomyces polyaspartic.</title>
        <authorList>
            <person name="Liu W."/>
        </authorList>
    </citation>
    <scope>NUCLEOTIDE SEQUENCE [LARGE SCALE GENOMIC DNA]</scope>
    <source>
        <strain evidence="1 2">TRM66268-LWL</strain>
    </source>
</reference>
<dbReference type="RefSeq" id="WP_187818100.1">
    <property type="nucleotide sequence ID" value="NZ_JACTVJ010000020.1"/>
</dbReference>
<comment type="caution">
    <text evidence="1">The sequence shown here is derived from an EMBL/GenBank/DDBJ whole genome shotgun (WGS) entry which is preliminary data.</text>
</comment>